<dbReference type="EMBL" id="LAZR01040623">
    <property type="protein sequence ID" value="KKL14028.1"/>
    <property type="molecule type" value="Genomic_DNA"/>
</dbReference>
<proteinExistence type="predicted"/>
<feature type="non-terminal residue" evidence="1">
    <location>
        <position position="1"/>
    </location>
</feature>
<dbReference type="AlphaFoldDB" id="A0A0F9DPZ5"/>
<gene>
    <name evidence="1" type="ORF">LCGC14_2519820</name>
</gene>
<sequence length="75" mass="8395">QVAETAEGAVHIPLTIKKYSDTLLIFLLKGKAPQTYRDRVQVSGDKDEPLIPLSYKQLVELAVKGKKEKEGKDEK</sequence>
<name>A0A0F9DPZ5_9ZZZZ</name>
<protein>
    <submittedName>
        <fullName evidence="1">Uncharacterized protein</fullName>
    </submittedName>
</protein>
<accession>A0A0F9DPZ5</accession>
<reference evidence="1" key="1">
    <citation type="journal article" date="2015" name="Nature">
        <title>Complex archaea that bridge the gap between prokaryotes and eukaryotes.</title>
        <authorList>
            <person name="Spang A."/>
            <person name="Saw J.H."/>
            <person name="Jorgensen S.L."/>
            <person name="Zaremba-Niedzwiedzka K."/>
            <person name="Martijn J."/>
            <person name="Lind A.E."/>
            <person name="van Eijk R."/>
            <person name="Schleper C."/>
            <person name="Guy L."/>
            <person name="Ettema T.J."/>
        </authorList>
    </citation>
    <scope>NUCLEOTIDE SEQUENCE</scope>
</reference>
<evidence type="ECO:0000313" key="1">
    <source>
        <dbReference type="EMBL" id="KKL14028.1"/>
    </source>
</evidence>
<comment type="caution">
    <text evidence="1">The sequence shown here is derived from an EMBL/GenBank/DDBJ whole genome shotgun (WGS) entry which is preliminary data.</text>
</comment>
<organism evidence="1">
    <name type="scientific">marine sediment metagenome</name>
    <dbReference type="NCBI Taxonomy" id="412755"/>
    <lineage>
        <taxon>unclassified sequences</taxon>
        <taxon>metagenomes</taxon>
        <taxon>ecological metagenomes</taxon>
    </lineage>
</organism>